<evidence type="ECO:0000313" key="1">
    <source>
        <dbReference type="EMBL" id="KAK9119339.1"/>
    </source>
</evidence>
<dbReference type="AlphaFoldDB" id="A0AAP0IPF2"/>
<dbReference type="Proteomes" id="UP001419268">
    <property type="component" value="Unassembled WGS sequence"/>
</dbReference>
<accession>A0AAP0IPF2</accession>
<proteinExistence type="predicted"/>
<reference evidence="1 2" key="1">
    <citation type="submission" date="2024-01" db="EMBL/GenBank/DDBJ databases">
        <title>Genome assemblies of Stephania.</title>
        <authorList>
            <person name="Yang L."/>
        </authorList>
    </citation>
    <scope>NUCLEOTIDE SEQUENCE [LARGE SCALE GENOMIC DNA]</scope>
    <source>
        <strain evidence="1">JXDWG</strain>
        <tissue evidence="1">Leaf</tissue>
    </source>
</reference>
<name>A0AAP0IPF2_9MAGN</name>
<sequence length="53" mass="5934">MFEIVVCLQAINSSSKSNVKTLKSNFRSKRSSTILSSLAKTIKNLSRKISKFL</sequence>
<evidence type="ECO:0000313" key="2">
    <source>
        <dbReference type="Proteomes" id="UP001419268"/>
    </source>
</evidence>
<gene>
    <name evidence="1" type="ORF">Scep_017432</name>
</gene>
<dbReference type="EMBL" id="JBBNAG010000007">
    <property type="protein sequence ID" value="KAK9119339.1"/>
    <property type="molecule type" value="Genomic_DNA"/>
</dbReference>
<comment type="caution">
    <text evidence="1">The sequence shown here is derived from an EMBL/GenBank/DDBJ whole genome shotgun (WGS) entry which is preliminary data.</text>
</comment>
<keyword evidence="2" id="KW-1185">Reference proteome</keyword>
<organism evidence="1 2">
    <name type="scientific">Stephania cephalantha</name>
    <dbReference type="NCBI Taxonomy" id="152367"/>
    <lineage>
        <taxon>Eukaryota</taxon>
        <taxon>Viridiplantae</taxon>
        <taxon>Streptophyta</taxon>
        <taxon>Embryophyta</taxon>
        <taxon>Tracheophyta</taxon>
        <taxon>Spermatophyta</taxon>
        <taxon>Magnoliopsida</taxon>
        <taxon>Ranunculales</taxon>
        <taxon>Menispermaceae</taxon>
        <taxon>Menispermoideae</taxon>
        <taxon>Cissampelideae</taxon>
        <taxon>Stephania</taxon>
    </lineage>
</organism>
<protein>
    <submittedName>
        <fullName evidence="1">Uncharacterized protein</fullName>
    </submittedName>
</protein>